<name>A0A9D3VN99_9ROSI</name>
<reference evidence="1 2" key="1">
    <citation type="journal article" date="2021" name="Plant Biotechnol. J.">
        <title>Multi-omics assisted identification of the key and species-specific regulatory components of drought-tolerant mechanisms in Gossypium stocksii.</title>
        <authorList>
            <person name="Yu D."/>
            <person name="Ke L."/>
            <person name="Zhang D."/>
            <person name="Wu Y."/>
            <person name="Sun Y."/>
            <person name="Mei J."/>
            <person name="Sun J."/>
            <person name="Sun Y."/>
        </authorList>
    </citation>
    <scope>NUCLEOTIDE SEQUENCE [LARGE SCALE GENOMIC DNA]</scope>
    <source>
        <strain evidence="2">cv. E1</strain>
        <tissue evidence="1">Leaf</tissue>
    </source>
</reference>
<accession>A0A9D3VN99</accession>
<gene>
    <name evidence="1" type="ORF">J1N35_018058</name>
</gene>
<dbReference type="Proteomes" id="UP000828251">
    <property type="component" value="Unassembled WGS sequence"/>
</dbReference>
<dbReference type="EMBL" id="JAIQCV010000006">
    <property type="protein sequence ID" value="KAH1090801.1"/>
    <property type="molecule type" value="Genomic_DNA"/>
</dbReference>
<dbReference type="OrthoDB" id="1000386at2759"/>
<dbReference type="PANTHER" id="PTHR47481:SF10">
    <property type="entry name" value="COPIA-LIKE POLYPROTEIN_RETROTRANSPOSON"/>
    <property type="match status" value="1"/>
</dbReference>
<keyword evidence="2" id="KW-1185">Reference proteome</keyword>
<proteinExistence type="predicted"/>
<comment type="caution">
    <text evidence="1">The sequence shown here is derived from an EMBL/GenBank/DDBJ whole genome shotgun (WGS) entry which is preliminary data.</text>
</comment>
<organism evidence="1 2">
    <name type="scientific">Gossypium stocksii</name>
    <dbReference type="NCBI Taxonomy" id="47602"/>
    <lineage>
        <taxon>Eukaryota</taxon>
        <taxon>Viridiplantae</taxon>
        <taxon>Streptophyta</taxon>
        <taxon>Embryophyta</taxon>
        <taxon>Tracheophyta</taxon>
        <taxon>Spermatophyta</taxon>
        <taxon>Magnoliopsida</taxon>
        <taxon>eudicotyledons</taxon>
        <taxon>Gunneridae</taxon>
        <taxon>Pentapetalae</taxon>
        <taxon>rosids</taxon>
        <taxon>malvids</taxon>
        <taxon>Malvales</taxon>
        <taxon>Malvaceae</taxon>
        <taxon>Malvoideae</taxon>
        <taxon>Gossypium</taxon>
    </lineage>
</organism>
<evidence type="ECO:0000313" key="2">
    <source>
        <dbReference type="Proteomes" id="UP000828251"/>
    </source>
</evidence>
<evidence type="ECO:0008006" key="3">
    <source>
        <dbReference type="Google" id="ProtNLM"/>
    </source>
</evidence>
<sequence>MATMTSTDFNSVEPSLAAFNGDHVVNSFPCHEVVKLTDETYIQWQQQVRLILNGYNLIGFLDGFLSPPARFVQSLNKSLALNLLVRAFKQQDRLLTSWFLSMISASLLLSFTDTRSTCDVWTTVTDLFSVYTSAKQSYLRHELHSVKKGPIASHGYRSVMILLPVGGMNASYEEMVSDEWVFPQAECSFFSNGSSNNHMQVGPSLDLGSNVRLTGGVLVPWHTKPQAHIYSSSDQCSGLPGVGDLHASDHFDTFGSHINTAQVGSNDGVNDSYISMPVGMSSLLMGSGTPTQISSVGNGVLPTPSKLLQLSRVLCV</sequence>
<dbReference type="AlphaFoldDB" id="A0A9D3VN99"/>
<evidence type="ECO:0000313" key="1">
    <source>
        <dbReference type="EMBL" id="KAH1090801.1"/>
    </source>
</evidence>
<dbReference type="PANTHER" id="PTHR47481">
    <property type="match status" value="1"/>
</dbReference>
<protein>
    <recommendedName>
        <fullName evidence="3">Retrotransposon Copia-like N-terminal domain-containing protein</fullName>
    </recommendedName>
</protein>